<dbReference type="Pfam" id="PF04542">
    <property type="entry name" value="Sigma70_r2"/>
    <property type="match status" value="1"/>
</dbReference>
<dbReference type="NCBIfam" id="TIGR02937">
    <property type="entry name" value="sigma70-ECF"/>
    <property type="match status" value="1"/>
</dbReference>
<dbReference type="Gene3D" id="1.10.1740.10">
    <property type="match status" value="1"/>
</dbReference>
<dbReference type="InterPro" id="IPR014284">
    <property type="entry name" value="RNA_pol_sigma-70_dom"/>
</dbReference>
<dbReference type="AlphaFoldDB" id="A0A163SHS7"/>
<keyword evidence="10" id="KW-1185">Reference proteome</keyword>
<dbReference type="PANTHER" id="PTHR43133:SF60">
    <property type="entry name" value="RNA POLYMERASE SIGMA FACTOR SIGV"/>
    <property type="match status" value="1"/>
</dbReference>
<feature type="domain" description="RNA polymerase sigma factor 70 region 4 type 2" evidence="8">
    <location>
        <begin position="107"/>
        <end position="157"/>
    </location>
</feature>
<keyword evidence="2 6" id="KW-0805">Transcription regulation</keyword>
<dbReference type="GO" id="GO:0006950">
    <property type="term" value="P:response to stress"/>
    <property type="evidence" value="ECO:0007669"/>
    <property type="project" value="UniProtKB-ARBA"/>
</dbReference>
<organism evidence="9 10">
    <name type="scientific">Fictibacillus phosphorivorans</name>
    <dbReference type="NCBI Taxonomy" id="1221500"/>
    <lineage>
        <taxon>Bacteria</taxon>
        <taxon>Bacillati</taxon>
        <taxon>Bacillota</taxon>
        <taxon>Bacilli</taxon>
        <taxon>Bacillales</taxon>
        <taxon>Fictibacillaceae</taxon>
        <taxon>Fictibacillus</taxon>
    </lineage>
</organism>
<evidence type="ECO:0000313" key="10">
    <source>
        <dbReference type="Proteomes" id="UP000076567"/>
    </source>
</evidence>
<dbReference type="InterPro" id="IPR036388">
    <property type="entry name" value="WH-like_DNA-bd_sf"/>
</dbReference>
<dbReference type="InterPro" id="IPR013325">
    <property type="entry name" value="RNA_pol_sigma_r2"/>
</dbReference>
<evidence type="ECO:0000256" key="5">
    <source>
        <dbReference type="ARBA" id="ARBA00023163"/>
    </source>
</evidence>
<dbReference type="Pfam" id="PF08281">
    <property type="entry name" value="Sigma70_r4_2"/>
    <property type="match status" value="1"/>
</dbReference>
<dbReference type="PROSITE" id="PS01063">
    <property type="entry name" value="SIGMA70_ECF"/>
    <property type="match status" value="1"/>
</dbReference>
<dbReference type="PANTHER" id="PTHR43133">
    <property type="entry name" value="RNA POLYMERASE ECF-TYPE SIGMA FACTO"/>
    <property type="match status" value="1"/>
</dbReference>
<dbReference type="InterPro" id="IPR000838">
    <property type="entry name" value="RNA_pol_sigma70_ECF_CS"/>
</dbReference>
<comment type="caution">
    <text evidence="9">The sequence shown here is derived from an EMBL/GenBank/DDBJ whole genome shotgun (WGS) entry which is preliminary data.</text>
</comment>
<dbReference type="SUPFAM" id="SSF88659">
    <property type="entry name" value="Sigma3 and sigma4 domains of RNA polymerase sigma factors"/>
    <property type="match status" value="1"/>
</dbReference>
<dbReference type="InterPro" id="IPR039425">
    <property type="entry name" value="RNA_pol_sigma-70-like"/>
</dbReference>
<dbReference type="InterPro" id="IPR013249">
    <property type="entry name" value="RNA_pol_sigma70_r4_t2"/>
</dbReference>
<evidence type="ECO:0000259" key="7">
    <source>
        <dbReference type="Pfam" id="PF04542"/>
    </source>
</evidence>
<evidence type="ECO:0000256" key="2">
    <source>
        <dbReference type="ARBA" id="ARBA00023015"/>
    </source>
</evidence>
<dbReference type="EMBL" id="LRFC01000001">
    <property type="protein sequence ID" value="KZE69122.1"/>
    <property type="molecule type" value="Genomic_DNA"/>
</dbReference>
<name>A0A163SHS7_9BACL</name>
<reference evidence="10" key="1">
    <citation type="submission" date="2016-01" db="EMBL/GenBank/DDBJ databases">
        <title>Draft genome of Chromobacterium sp. F49.</title>
        <authorList>
            <person name="Hong K.W."/>
        </authorList>
    </citation>
    <scope>NUCLEOTIDE SEQUENCE [LARGE SCALE GENOMIC DNA]</scope>
    <source>
        <strain evidence="10">P7IIIA</strain>
    </source>
</reference>
<evidence type="ECO:0000256" key="6">
    <source>
        <dbReference type="RuleBase" id="RU000716"/>
    </source>
</evidence>
<dbReference type="Gene3D" id="1.10.10.10">
    <property type="entry name" value="Winged helix-like DNA-binding domain superfamily/Winged helix DNA-binding domain"/>
    <property type="match status" value="1"/>
</dbReference>
<dbReference type="InterPro" id="IPR013324">
    <property type="entry name" value="RNA_pol_sigma_r3/r4-like"/>
</dbReference>
<dbReference type="GO" id="GO:0006352">
    <property type="term" value="P:DNA-templated transcription initiation"/>
    <property type="evidence" value="ECO:0007669"/>
    <property type="project" value="InterPro"/>
</dbReference>
<evidence type="ECO:0000256" key="1">
    <source>
        <dbReference type="ARBA" id="ARBA00010641"/>
    </source>
</evidence>
<feature type="domain" description="RNA polymerase sigma-70 region 2" evidence="7">
    <location>
        <begin position="11"/>
        <end position="76"/>
    </location>
</feature>
<keyword evidence="5 6" id="KW-0804">Transcription</keyword>
<dbReference type="OrthoDB" id="2470088at2"/>
<dbReference type="RefSeq" id="WP_066236469.1">
    <property type="nucleotide sequence ID" value="NZ_LRFC01000001.1"/>
</dbReference>
<proteinExistence type="inferred from homology"/>
<dbReference type="SUPFAM" id="SSF88946">
    <property type="entry name" value="Sigma2 domain of RNA polymerase sigma factors"/>
    <property type="match status" value="1"/>
</dbReference>
<comment type="similarity">
    <text evidence="1 6">Belongs to the sigma-70 factor family. ECF subfamily.</text>
</comment>
<dbReference type="GO" id="GO:0003677">
    <property type="term" value="F:DNA binding"/>
    <property type="evidence" value="ECO:0007669"/>
    <property type="project" value="UniProtKB-KW"/>
</dbReference>
<dbReference type="Proteomes" id="UP000076567">
    <property type="component" value="Unassembled WGS sequence"/>
</dbReference>
<evidence type="ECO:0000313" key="9">
    <source>
        <dbReference type="EMBL" id="KZE69122.1"/>
    </source>
</evidence>
<keyword evidence="3 6" id="KW-0731">Sigma factor</keyword>
<sequence>MKNHDMIQRWFHDYHNDIYNFLIYYLGTKDVEDIVQEVFIKGYKHMHQFERRSDPKTWLISIARNIAIDHIRKKKRQQLLLSNLLNLFTEKDKLPQEWVLEDERKTELYKAINELKSSYRDVVIVRGILDYSPEEASQILQWKTAKVNLTYHRAIQSLKKKLKLEKWSDYIETING</sequence>
<evidence type="ECO:0000256" key="4">
    <source>
        <dbReference type="ARBA" id="ARBA00023125"/>
    </source>
</evidence>
<gene>
    <name evidence="9" type="ORF">AWM68_02320</name>
</gene>
<protein>
    <recommendedName>
        <fullName evidence="6">RNA polymerase sigma factor</fullName>
    </recommendedName>
</protein>
<dbReference type="InterPro" id="IPR007627">
    <property type="entry name" value="RNA_pol_sigma70_r2"/>
</dbReference>
<evidence type="ECO:0000259" key="8">
    <source>
        <dbReference type="Pfam" id="PF08281"/>
    </source>
</evidence>
<keyword evidence="4 6" id="KW-0238">DNA-binding</keyword>
<dbReference type="GO" id="GO:0016987">
    <property type="term" value="F:sigma factor activity"/>
    <property type="evidence" value="ECO:0007669"/>
    <property type="project" value="UniProtKB-KW"/>
</dbReference>
<evidence type="ECO:0000256" key="3">
    <source>
        <dbReference type="ARBA" id="ARBA00023082"/>
    </source>
</evidence>
<accession>A0A163SHS7</accession>